<dbReference type="InterPro" id="IPR003961">
    <property type="entry name" value="FN3_dom"/>
</dbReference>
<proteinExistence type="predicted"/>
<organism evidence="2 3">
    <name type="scientific">Flavobacterium psychrophilum</name>
    <dbReference type="NCBI Taxonomy" id="96345"/>
    <lineage>
        <taxon>Bacteria</taxon>
        <taxon>Pseudomonadati</taxon>
        <taxon>Bacteroidota</taxon>
        <taxon>Flavobacteriia</taxon>
        <taxon>Flavobacteriales</taxon>
        <taxon>Flavobacteriaceae</taxon>
        <taxon>Flavobacterium</taxon>
    </lineage>
</organism>
<dbReference type="Pfam" id="PF18962">
    <property type="entry name" value="Por_Secre_tail"/>
    <property type="match status" value="1"/>
</dbReference>
<dbReference type="PROSITE" id="PS50853">
    <property type="entry name" value="FN3"/>
    <property type="match status" value="2"/>
</dbReference>
<dbReference type="InterPro" id="IPR013783">
    <property type="entry name" value="Ig-like_fold"/>
</dbReference>
<evidence type="ECO:0000313" key="3">
    <source>
        <dbReference type="Proteomes" id="UP000596329"/>
    </source>
</evidence>
<dbReference type="SMART" id="SM00060">
    <property type="entry name" value="FN3"/>
    <property type="match status" value="2"/>
</dbReference>
<name>A0A1Z5HFP4_FLAPS</name>
<keyword evidence="1" id="KW-0732">Signal</keyword>
<dbReference type="RefSeq" id="WP_034098624.1">
    <property type="nucleotide sequence ID" value="NZ_BCNG01000002.1"/>
</dbReference>
<evidence type="ECO:0000313" key="2">
    <source>
        <dbReference type="EMBL" id="QRE05221.1"/>
    </source>
</evidence>
<dbReference type="InterPro" id="IPR026444">
    <property type="entry name" value="Secre_tail"/>
</dbReference>
<accession>A0A1Z5HFP4</accession>
<dbReference type="Gene3D" id="2.60.40.10">
    <property type="entry name" value="Immunoglobulins"/>
    <property type="match status" value="1"/>
</dbReference>
<dbReference type="Proteomes" id="UP000596329">
    <property type="component" value="Chromosome"/>
</dbReference>
<reference evidence="2 3" key="1">
    <citation type="submission" date="2020-07" db="EMBL/GenBank/DDBJ databases">
        <title>Genomic characterization of Flavobacterium psychrophilum strains.</title>
        <authorList>
            <person name="Castillo D."/>
            <person name="Jorgensen J."/>
            <person name="Middelboe M."/>
        </authorList>
    </citation>
    <scope>NUCLEOTIDE SEQUENCE [LARGE SCALE GENOMIC DNA]</scope>
    <source>
        <strain evidence="2 3">FPS-R7</strain>
    </source>
</reference>
<dbReference type="InterPro" id="IPR036116">
    <property type="entry name" value="FN3_sf"/>
</dbReference>
<dbReference type="NCBIfam" id="TIGR04183">
    <property type="entry name" value="Por_Secre_tail"/>
    <property type="match status" value="1"/>
</dbReference>
<evidence type="ECO:0000256" key="1">
    <source>
        <dbReference type="ARBA" id="ARBA00022729"/>
    </source>
</evidence>
<dbReference type="AlphaFoldDB" id="A0A1Z5HFP4"/>
<dbReference type="SUPFAM" id="SSF49265">
    <property type="entry name" value="Fibronectin type III"/>
    <property type="match status" value="1"/>
</dbReference>
<dbReference type="Gene3D" id="2.60.120.260">
    <property type="entry name" value="Galactose-binding domain-like"/>
    <property type="match status" value="2"/>
</dbReference>
<sequence>MKKITLLLLLLAVSWQINAQVSVNEGFEGATTPVGWTYSSFSRSTTTPCVGLASVRKNFWSSGLTGSVTSQNYTGVSNGTQINVSFDWKSTEFSVGSGVGINVDVQYSIDNGTSWITFGNVTTTAVTTCATWTGSIPAGTVPNGSDFKLKFNGTRTSGDCYFYLDKIIAIQATATPPNCTVLSTPSNGAVSVNSSILSWAAATGAPTGYKLNVGTTPGGTSVLNNFDVSNVLSYNLGALLAGTTYYVTVIPYNPNGNATGCTESSFTTCSAYTIPYFEGFEAGYTHNTPLTSCLIQESTTGSGVWTANTSFTTYNRTPRTGSWNAFLGYGNEDWIFVPINLVGGTSYTASLFTRQDGATTTDSDVSISYGTAANAVSMTNTVVAATGITNGNYQQIVGSFTPATTGTYYVGVKGKMNSTPFYLSLDDISITVTPACPNPLSLVVSAVTNSAATTTWAATTGNYEYVLDNVATDPAGAGTVLTVETYNALLLAQSTTYYFHVRTVCAGSTYSPWSTVSFTTIATPPSNDNCSTATVLVPGVNFSSNSIVGTNVGATTSVGEVAPGCASYLGGDVWYSVTVPASGSLTFENNTELGGITDTGGAVYSGSCGSLALISCNDSSSLAGNDHPLITVTARTPGEVLYYRVWEYGNNSFGQFKVSTYDASLSAQSFDMAGFSAYPNPVNEVLNLSYTKEISNVSVHNLLGQEVMAKAVNASQSKIDMSNLSNGTYLVKVTVDGLVKTLKVVKQ</sequence>
<protein>
    <submittedName>
        <fullName evidence="2">T9SS type A sorting domain-containing protein</fullName>
    </submittedName>
</protein>
<dbReference type="EMBL" id="CP059075">
    <property type="protein sequence ID" value="QRE05221.1"/>
    <property type="molecule type" value="Genomic_DNA"/>
</dbReference>
<gene>
    <name evidence="2" type="ORF">H0H26_06445</name>
</gene>
<dbReference type="CDD" id="cd00063">
    <property type="entry name" value="FN3"/>
    <property type="match status" value="1"/>
</dbReference>